<dbReference type="InterPro" id="IPR001279">
    <property type="entry name" value="Metallo-B-lactamas"/>
</dbReference>
<accession>A0ABP7QH51</accession>
<evidence type="ECO:0000259" key="2">
    <source>
        <dbReference type="SMART" id="SM00849"/>
    </source>
</evidence>
<dbReference type="SUPFAM" id="SSF56281">
    <property type="entry name" value="Metallo-hydrolase/oxidoreductase"/>
    <property type="match status" value="1"/>
</dbReference>
<dbReference type="Gene3D" id="3.60.15.10">
    <property type="entry name" value="Ribonuclease Z/Hydroxyacylglutathione hydrolase-like"/>
    <property type="match status" value="1"/>
</dbReference>
<evidence type="ECO:0000313" key="3">
    <source>
        <dbReference type="EMBL" id="GAA3982189.1"/>
    </source>
</evidence>
<dbReference type="EMBL" id="BAABAK010000020">
    <property type="protein sequence ID" value="GAA3982189.1"/>
    <property type="molecule type" value="Genomic_DNA"/>
</dbReference>
<dbReference type="Proteomes" id="UP001501081">
    <property type="component" value="Unassembled WGS sequence"/>
</dbReference>
<reference evidence="4" key="1">
    <citation type="journal article" date="2019" name="Int. J. Syst. Evol. Microbiol.">
        <title>The Global Catalogue of Microorganisms (GCM) 10K type strain sequencing project: providing services to taxonomists for standard genome sequencing and annotation.</title>
        <authorList>
            <consortium name="The Broad Institute Genomics Platform"/>
            <consortium name="The Broad Institute Genome Sequencing Center for Infectious Disease"/>
            <person name="Wu L."/>
            <person name="Ma J."/>
        </authorList>
    </citation>
    <scope>NUCLEOTIDE SEQUENCE [LARGE SCALE GENOMIC DNA]</scope>
    <source>
        <strain evidence="4">JCM 17338</strain>
    </source>
</reference>
<dbReference type="SMART" id="SM00849">
    <property type="entry name" value="Lactamase_B"/>
    <property type="match status" value="1"/>
</dbReference>
<feature type="transmembrane region" description="Helical" evidence="1">
    <location>
        <begin position="12"/>
        <end position="31"/>
    </location>
</feature>
<keyword evidence="1" id="KW-1133">Transmembrane helix</keyword>
<dbReference type="Pfam" id="PF12706">
    <property type="entry name" value="Lactamase_B_2"/>
    <property type="match status" value="1"/>
</dbReference>
<evidence type="ECO:0000256" key="1">
    <source>
        <dbReference type="SAM" id="Phobius"/>
    </source>
</evidence>
<dbReference type="InterPro" id="IPR036866">
    <property type="entry name" value="RibonucZ/Hydroxyglut_hydro"/>
</dbReference>
<keyword evidence="1" id="KW-0472">Membrane</keyword>
<feature type="domain" description="Metallo-beta-lactamase" evidence="2">
    <location>
        <begin position="116"/>
        <end position="322"/>
    </location>
</feature>
<dbReference type="PANTHER" id="PTHR15032">
    <property type="entry name" value="N-ACYL-PHOSPHATIDYLETHANOLAMINE-HYDROLYZING PHOSPHOLIPASE D"/>
    <property type="match status" value="1"/>
</dbReference>
<sequence length="377" mass="43038">MKHKIIKTIKWFFIILSTLIVLLFLTTYFYLKKPLFGKAAEGARLERMKKSPNFKDGVFQNINNTPAVTEGYNTLGIIADKLFTNYPRLTPVDSIPSQKVDLLKLPIDSNVLVWFGHSSYFIQLDGKRILVDPVFSGNASPIPGTVVAFKGTDRYRVEDLPNIDYIILSHDHYDHVDYETLIKLRAKTQKVICGLGVGADFEEWGYKPENILEKDWNETIDFGGGFFIHTTPARHFSGRGFTRNNTLWMSYVLQSPTMKIYIGGDSGYDTHFAEIGKKFGPIDLAILEDGQYDVKWKYIHLQPAEVLKAAKDLNAKRLFPVHSSKFVLANHPWDEPLTKITALNKTTKIPLVTPVIGEFVYLKSDKQVFRQWWVGVK</sequence>
<organism evidence="3 4">
    <name type="scientific">Pedobacter ginsengiterrae</name>
    <dbReference type="NCBI Taxonomy" id="871696"/>
    <lineage>
        <taxon>Bacteria</taxon>
        <taxon>Pseudomonadati</taxon>
        <taxon>Bacteroidota</taxon>
        <taxon>Sphingobacteriia</taxon>
        <taxon>Sphingobacteriales</taxon>
        <taxon>Sphingobacteriaceae</taxon>
        <taxon>Pedobacter</taxon>
    </lineage>
</organism>
<protein>
    <submittedName>
        <fullName evidence="3">MBL fold metallo-hydrolase</fullName>
    </submittedName>
</protein>
<keyword evidence="4" id="KW-1185">Reference proteome</keyword>
<keyword evidence="1" id="KW-0812">Transmembrane</keyword>
<name>A0ABP7QH51_9SPHI</name>
<gene>
    <name evidence="3" type="ORF">GCM10022246_37730</name>
</gene>
<evidence type="ECO:0000313" key="4">
    <source>
        <dbReference type="Proteomes" id="UP001501081"/>
    </source>
</evidence>
<proteinExistence type="predicted"/>
<comment type="caution">
    <text evidence="3">The sequence shown here is derived from an EMBL/GenBank/DDBJ whole genome shotgun (WGS) entry which is preliminary data.</text>
</comment>
<dbReference type="PANTHER" id="PTHR15032:SF4">
    <property type="entry name" value="N-ACYL-PHOSPHATIDYLETHANOLAMINE-HYDROLYZING PHOSPHOLIPASE D"/>
    <property type="match status" value="1"/>
</dbReference>